<keyword evidence="5 6" id="KW-0949">S-adenosyl-L-methionine</keyword>
<dbReference type="PANTHER" id="PTHR10259:SF11">
    <property type="entry name" value="THIOPURINE S-METHYLTRANSFERASE"/>
    <property type="match status" value="1"/>
</dbReference>
<dbReference type="AlphaFoldDB" id="A0A9Q2XFE3"/>
<sequence>MQPDFWHKRWEQNLIGFHQQHVNPYLQQYWPVLGLAAGTRVLVPLCGKSRDLAWLAGQGYRVLGVELSERAVEDFFSEHGQVPQVSQRGAFKVYRSEGVELWCGDFFELTPADTADCVGFYDRAASIALPSAMRERYVVHLQGLLASSCAGLLITLDYDQDVIPGPPFAVLDVEVQRLWGESWRVHMEAADDVLAQSPKFLQAGAARLLERVYRVQR</sequence>
<keyword evidence="4 6" id="KW-0808">Transferase</keyword>
<dbReference type="PROSITE" id="PS51585">
    <property type="entry name" value="SAM_MT_TPMT"/>
    <property type="match status" value="1"/>
</dbReference>
<evidence type="ECO:0000256" key="5">
    <source>
        <dbReference type="ARBA" id="ARBA00022691"/>
    </source>
</evidence>
<dbReference type="Proteomes" id="UP001106592">
    <property type="component" value="Unassembled WGS sequence"/>
</dbReference>
<name>A0A9Q2XFE3_9PSED</name>
<dbReference type="NCBIfam" id="TIGR03840">
    <property type="entry name" value="TMPT_Se_Te"/>
    <property type="match status" value="1"/>
</dbReference>
<keyword evidence="2 6" id="KW-0963">Cytoplasm</keyword>
<proteinExistence type="inferred from homology"/>
<evidence type="ECO:0000256" key="7">
    <source>
        <dbReference type="NCBIfam" id="TIGR03840"/>
    </source>
</evidence>
<dbReference type="NCBIfam" id="NF009732">
    <property type="entry name" value="PRK13255.1"/>
    <property type="match status" value="1"/>
</dbReference>
<comment type="caution">
    <text evidence="8">The sequence shown here is derived from an EMBL/GenBank/DDBJ whole genome shotgun (WGS) entry which is preliminary data.</text>
</comment>
<reference evidence="8" key="1">
    <citation type="journal article" date="2022" name="Int. J. Syst. Evol. Microbiol.">
        <title>Pseudomonas aegrilactucae sp. nov. and Pseudomonas morbosilactucae sp. nov., pathogens causing bacterial rot of lettuce in Japan.</title>
        <authorList>
            <person name="Sawada H."/>
            <person name="Fujikawa T."/>
            <person name="Satou M."/>
        </authorList>
    </citation>
    <scope>NUCLEOTIDE SEQUENCE</scope>
    <source>
        <strain evidence="8">MAFF 301350</strain>
    </source>
</reference>
<comment type="catalytic activity">
    <reaction evidence="6">
        <text>S-adenosyl-L-methionine + a thiopurine = S-adenosyl-L-homocysteine + a thiopurine S-methylether.</text>
        <dbReference type="EC" id="2.1.1.67"/>
    </reaction>
</comment>
<dbReference type="GO" id="GO:0032259">
    <property type="term" value="P:methylation"/>
    <property type="evidence" value="ECO:0007669"/>
    <property type="project" value="UniProtKB-KW"/>
</dbReference>
<dbReference type="EC" id="2.1.1.67" evidence="6 7"/>
<dbReference type="FunFam" id="3.40.50.150:FF:000101">
    <property type="entry name" value="Thiopurine S-methyltransferase"/>
    <property type="match status" value="1"/>
</dbReference>
<feature type="binding site" evidence="6">
    <location>
        <position position="123"/>
    </location>
    <ligand>
        <name>S-adenosyl-L-methionine</name>
        <dbReference type="ChEBI" id="CHEBI:59789"/>
    </ligand>
</feature>
<dbReference type="Pfam" id="PF05724">
    <property type="entry name" value="TPMT"/>
    <property type="match status" value="1"/>
</dbReference>
<dbReference type="PIRSF" id="PIRSF023956">
    <property type="entry name" value="Thiopurine_S-methyltransferase"/>
    <property type="match status" value="1"/>
</dbReference>
<evidence type="ECO:0000313" key="8">
    <source>
        <dbReference type="EMBL" id="MBV6285876.1"/>
    </source>
</evidence>
<comment type="subcellular location">
    <subcellularLocation>
        <location evidence="1 6">Cytoplasm</location>
    </subcellularLocation>
</comment>
<evidence type="ECO:0000256" key="3">
    <source>
        <dbReference type="ARBA" id="ARBA00022603"/>
    </source>
</evidence>
<feature type="binding site" evidence="6">
    <location>
        <position position="10"/>
    </location>
    <ligand>
        <name>S-adenosyl-L-methionine</name>
        <dbReference type="ChEBI" id="CHEBI:59789"/>
    </ligand>
</feature>
<protein>
    <recommendedName>
        <fullName evidence="6 7">Thiopurine S-methyltransferase</fullName>
        <ecNumber evidence="6 7">2.1.1.67</ecNumber>
    </recommendedName>
    <alternativeName>
        <fullName evidence="6">Thiopurine methyltransferase</fullName>
    </alternativeName>
</protein>
<comment type="similarity">
    <text evidence="6">Belongs to the class I-like SAM-binding methyltransferase superfamily. TPMT family.</text>
</comment>
<evidence type="ECO:0000256" key="2">
    <source>
        <dbReference type="ARBA" id="ARBA00022490"/>
    </source>
</evidence>
<reference evidence="8" key="2">
    <citation type="journal article" date="2023" name="Plant Pathol.">
        <title>Dismantling and reorganizing Pseudomonas marginalis sensu#lato.</title>
        <authorList>
            <person name="Sawada H."/>
            <person name="Fujikawa T."/>
            <person name="Satou M."/>
        </authorList>
    </citation>
    <scope>NUCLEOTIDE SEQUENCE</scope>
    <source>
        <strain evidence="8">MAFF 301350</strain>
    </source>
</reference>
<evidence type="ECO:0000256" key="1">
    <source>
        <dbReference type="ARBA" id="ARBA00004496"/>
    </source>
</evidence>
<keyword evidence="3 6" id="KW-0489">Methyltransferase</keyword>
<feature type="binding site" evidence="6">
    <location>
        <position position="66"/>
    </location>
    <ligand>
        <name>S-adenosyl-L-methionine</name>
        <dbReference type="ChEBI" id="CHEBI:59789"/>
    </ligand>
</feature>
<evidence type="ECO:0000256" key="4">
    <source>
        <dbReference type="ARBA" id="ARBA00022679"/>
    </source>
</evidence>
<feature type="binding site" evidence="6">
    <location>
        <position position="45"/>
    </location>
    <ligand>
        <name>S-adenosyl-L-methionine</name>
        <dbReference type="ChEBI" id="CHEBI:59789"/>
    </ligand>
</feature>
<dbReference type="HAMAP" id="MF_00812">
    <property type="entry name" value="Thiopur_methtran"/>
    <property type="match status" value="1"/>
</dbReference>
<dbReference type="GO" id="GO:0005737">
    <property type="term" value="C:cytoplasm"/>
    <property type="evidence" value="ECO:0007669"/>
    <property type="project" value="UniProtKB-SubCell"/>
</dbReference>
<dbReference type="GO" id="GO:0008119">
    <property type="term" value="F:thiopurine S-methyltransferase activity"/>
    <property type="evidence" value="ECO:0007669"/>
    <property type="project" value="UniProtKB-UniRule"/>
</dbReference>
<dbReference type="PANTHER" id="PTHR10259">
    <property type="entry name" value="THIOPURINE S-METHYLTRANSFERASE"/>
    <property type="match status" value="1"/>
</dbReference>
<evidence type="ECO:0000313" key="9">
    <source>
        <dbReference type="Proteomes" id="UP001106592"/>
    </source>
</evidence>
<keyword evidence="9" id="KW-1185">Reference proteome</keyword>
<dbReference type="GO" id="GO:0010038">
    <property type="term" value="P:response to metal ion"/>
    <property type="evidence" value="ECO:0007669"/>
    <property type="project" value="InterPro"/>
</dbReference>
<evidence type="ECO:0000256" key="6">
    <source>
        <dbReference type="HAMAP-Rule" id="MF_00812"/>
    </source>
</evidence>
<dbReference type="InterPro" id="IPR008854">
    <property type="entry name" value="TPMT"/>
</dbReference>
<dbReference type="EMBL" id="JAHTBI010000008">
    <property type="protein sequence ID" value="MBV6285876.1"/>
    <property type="molecule type" value="Genomic_DNA"/>
</dbReference>
<dbReference type="InterPro" id="IPR025835">
    <property type="entry name" value="Thiopurine_S-MeTrfase"/>
</dbReference>
<organism evidence="8 9">
    <name type="scientific">Pseudomonas aegrilactucae</name>
    <dbReference type="NCBI Taxonomy" id="2854028"/>
    <lineage>
        <taxon>Bacteria</taxon>
        <taxon>Pseudomonadati</taxon>
        <taxon>Pseudomonadota</taxon>
        <taxon>Gammaproteobacteria</taxon>
        <taxon>Pseudomonadales</taxon>
        <taxon>Pseudomonadaceae</taxon>
        <taxon>Pseudomonas</taxon>
    </lineage>
</organism>
<accession>A0A9Q2XFE3</accession>
<dbReference type="RefSeq" id="WP_217973416.1">
    <property type="nucleotide sequence ID" value="NZ_JAHTBI010000008.1"/>
</dbReference>
<gene>
    <name evidence="6" type="primary">tpm</name>
    <name evidence="8" type="ORF">KUO17_02260</name>
</gene>
<dbReference type="InterPro" id="IPR022474">
    <property type="entry name" value="Thiopur_S-MeTfrase_Se/Te_detox"/>
</dbReference>